<dbReference type="AlphaFoldDB" id="A0A1S9N720"/>
<protein>
    <recommendedName>
        <fullName evidence="3">DUF1643 domain-containing protein</fullName>
    </recommendedName>
</protein>
<proteinExistence type="predicted"/>
<evidence type="ECO:0000313" key="2">
    <source>
        <dbReference type="Proteomes" id="UP000190959"/>
    </source>
</evidence>
<gene>
    <name evidence="1" type="ORF">CBEIBR21_09190</name>
</gene>
<sequence length="198" mass="22743">MSNYWAKFKEIKGNTFRYDTRIYLKKINKPSDEDICIGAVVGKNPGSAIPAENITDNLQSINLDGDQLLPNVKSIFTKAYKVANKTIGTNTYIQVLNLMYICDKDLISAISKISEYDKIVNCEKEQKNYPFVWYVWGNSDKNLNKFKSRFSEIKADKHFYLHTKDKRIFVNIPSIDDPARHTQGLPHDLVVPFISTLV</sequence>
<evidence type="ECO:0000313" key="1">
    <source>
        <dbReference type="EMBL" id="OOP73200.1"/>
    </source>
</evidence>
<name>A0A1S9N720_CLOBE</name>
<organism evidence="1 2">
    <name type="scientific">Clostridium beijerinckii</name>
    <name type="common">Clostridium MP</name>
    <dbReference type="NCBI Taxonomy" id="1520"/>
    <lineage>
        <taxon>Bacteria</taxon>
        <taxon>Bacillati</taxon>
        <taxon>Bacillota</taxon>
        <taxon>Clostridia</taxon>
        <taxon>Eubacteriales</taxon>
        <taxon>Clostridiaceae</taxon>
        <taxon>Clostridium</taxon>
    </lineage>
</organism>
<evidence type="ECO:0008006" key="3">
    <source>
        <dbReference type="Google" id="ProtNLM"/>
    </source>
</evidence>
<reference evidence="1 2" key="1">
    <citation type="submission" date="2017-02" db="EMBL/GenBank/DDBJ databases">
        <title>Genome sequence of Clostridium beijerinckii Br21.</title>
        <authorList>
            <person name="Fonseca B.C."/>
            <person name="Guazzaroni M.E."/>
            <person name="Riano-Pachon D.M."/>
            <person name="Reginatto V."/>
        </authorList>
    </citation>
    <scope>NUCLEOTIDE SEQUENCE [LARGE SCALE GENOMIC DNA]</scope>
    <source>
        <strain evidence="1 2">Br21</strain>
    </source>
</reference>
<dbReference type="RefSeq" id="WP_078115350.1">
    <property type="nucleotide sequence ID" value="NZ_MWMH01000003.1"/>
</dbReference>
<dbReference type="Proteomes" id="UP000190959">
    <property type="component" value="Unassembled WGS sequence"/>
</dbReference>
<dbReference type="EMBL" id="MWMH01000003">
    <property type="protein sequence ID" value="OOP73200.1"/>
    <property type="molecule type" value="Genomic_DNA"/>
</dbReference>
<accession>A0A1S9N720</accession>
<comment type="caution">
    <text evidence="1">The sequence shown here is derived from an EMBL/GenBank/DDBJ whole genome shotgun (WGS) entry which is preliminary data.</text>
</comment>